<gene>
    <name evidence="1" type="ORF">ATEG_09327</name>
</gene>
<evidence type="ECO:0000313" key="1">
    <source>
        <dbReference type="EMBL" id="EAU30464.1"/>
    </source>
</evidence>
<evidence type="ECO:0000313" key="2">
    <source>
        <dbReference type="Proteomes" id="UP000007963"/>
    </source>
</evidence>
<organism evidence="1 2">
    <name type="scientific">Aspergillus terreus (strain NIH 2624 / FGSC A1156)</name>
    <dbReference type="NCBI Taxonomy" id="341663"/>
    <lineage>
        <taxon>Eukaryota</taxon>
        <taxon>Fungi</taxon>
        <taxon>Dikarya</taxon>
        <taxon>Ascomycota</taxon>
        <taxon>Pezizomycotina</taxon>
        <taxon>Eurotiomycetes</taxon>
        <taxon>Eurotiomycetidae</taxon>
        <taxon>Eurotiales</taxon>
        <taxon>Aspergillaceae</taxon>
        <taxon>Aspergillus</taxon>
        <taxon>Aspergillus subgen. Circumdati</taxon>
    </lineage>
</organism>
<dbReference type="RefSeq" id="XP_001217949.1">
    <property type="nucleotide sequence ID" value="XM_001217948.1"/>
</dbReference>
<dbReference type="GeneID" id="4353960"/>
<evidence type="ECO:0008006" key="3">
    <source>
        <dbReference type="Google" id="ProtNLM"/>
    </source>
</evidence>
<dbReference type="OrthoDB" id="4126315at2759"/>
<protein>
    <recommendedName>
        <fullName evidence="3">EthD domain-containing protein</fullName>
    </recommendedName>
</protein>
<proteinExistence type="predicted"/>
<dbReference type="OMA" id="TMVKRAN"/>
<name>Q0CAF7_ASPTN</name>
<dbReference type="HOGENOM" id="CLU_147503_1_0_1"/>
<dbReference type="AlphaFoldDB" id="Q0CAF7"/>
<dbReference type="EMBL" id="CH476607">
    <property type="protein sequence ID" value="EAU30464.1"/>
    <property type="molecule type" value="Genomic_DNA"/>
</dbReference>
<accession>Q0CAF7</accession>
<dbReference type="VEuPathDB" id="FungiDB:ATEG_09327"/>
<sequence>MSNSTESLSLHMTVYIRPENLGKFWEEFKPLYDNVIAEPEFSYLIDNYQVPIDRVVVQAKKPYYEKYFAITTPMYLKPREVKVLNRVGAPYTMVKRANGGLYH</sequence>
<reference evidence="2" key="1">
    <citation type="submission" date="2005-09" db="EMBL/GenBank/DDBJ databases">
        <title>Annotation of the Aspergillus terreus NIH2624 genome.</title>
        <authorList>
            <person name="Birren B.W."/>
            <person name="Lander E.S."/>
            <person name="Galagan J.E."/>
            <person name="Nusbaum C."/>
            <person name="Devon K."/>
            <person name="Henn M."/>
            <person name="Ma L.-J."/>
            <person name="Jaffe D.B."/>
            <person name="Butler J."/>
            <person name="Alvarez P."/>
            <person name="Gnerre S."/>
            <person name="Grabherr M."/>
            <person name="Kleber M."/>
            <person name="Mauceli E.W."/>
            <person name="Brockman W."/>
            <person name="Rounsley S."/>
            <person name="Young S.K."/>
            <person name="LaButti K."/>
            <person name="Pushparaj V."/>
            <person name="DeCaprio D."/>
            <person name="Crawford M."/>
            <person name="Koehrsen M."/>
            <person name="Engels R."/>
            <person name="Montgomery P."/>
            <person name="Pearson M."/>
            <person name="Howarth C."/>
            <person name="Larson L."/>
            <person name="Luoma S."/>
            <person name="White J."/>
            <person name="Alvarado L."/>
            <person name="Kodira C.D."/>
            <person name="Zeng Q."/>
            <person name="Oleary S."/>
            <person name="Yandava C."/>
            <person name="Denning D.W."/>
            <person name="Nierman W.C."/>
            <person name="Milne T."/>
            <person name="Madden K."/>
        </authorList>
    </citation>
    <scope>NUCLEOTIDE SEQUENCE [LARGE SCALE GENOMIC DNA]</scope>
    <source>
        <strain evidence="2">NIH 2624 / FGSC A1156</strain>
    </source>
</reference>
<dbReference type="Proteomes" id="UP000007963">
    <property type="component" value="Unassembled WGS sequence"/>
</dbReference>